<dbReference type="EMBL" id="JAHSTU010000002">
    <property type="protein sequence ID" value="MBV4520470.1"/>
    <property type="molecule type" value="Genomic_DNA"/>
</dbReference>
<evidence type="ECO:0000259" key="7">
    <source>
        <dbReference type="PROSITE" id="PS50928"/>
    </source>
</evidence>
<dbReference type="InterPro" id="IPR050366">
    <property type="entry name" value="BP-dependent_transpt_permease"/>
</dbReference>
<dbReference type="Pfam" id="PF00528">
    <property type="entry name" value="BPD_transp_1"/>
    <property type="match status" value="1"/>
</dbReference>
<evidence type="ECO:0000256" key="1">
    <source>
        <dbReference type="ARBA" id="ARBA00004651"/>
    </source>
</evidence>
<keyword evidence="4 6" id="KW-1133">Transmembrane helix</keyword>
<evidence type="ECO:0000256" key="6">
    <source>
        <dbReference type="RuleBase" id="RU363032"/>
    </source>
</evidence>
<dbReference type="Proteomes" id="UP001049200">
    <property type="component" value="Unassembled WGS sequence"/>
</dbReference>
<evidence type="ECO:0000256" key="2">
    <source>
        <dbReference type="ARBA" id="ARBA00022448"/>
    </source>
</evidence>
<evidence type="ECO:0000313" key="9">
    <source>
        <dbReference type="Proteomes" id="UP001049200"/>
    </source>
</evidence>
<evidence type="ECO:0000256" key="4">
    <source>
        <dbReference type="ARBA" id="ARBA00022989"/>
    </source>
</evidence>
<protein>
    <submittedName>
        <fullName evidence="8">ABC transporter permease</fullName>
    </submittedName>
</protein>
<feature type="transmembrane region" description="Helical" evidence="6">
    <location>
        <begin position="255"/>
        <end position="277"/>
    </location>
</feature>
<gene>
    <name evidence="8" type="ORF">KVG88_10385</name>
</gene>
<keyword evidence="3 6" id="KW-0812">Transmembrane</keyword>
<dbReference type="CDD" id="cd06261">
    <property type="entry name" value="TM_PBP2"/>
    <property type="match status" value="1"/>
</dbReference>
<comment type="similarity">
    <text evidence="6">Belongs to the binding-protein-dependent transport system permease family.</text>
</comment>
<name>A0ABS6QNG2_9PSED</name>
<feature type="transmembrane region" description="Helical" evidence="6">
    <location>
        <begin position="127"/>
        <end position="149"/>
    </location>
</feature>
<feature type="transmembrane region" description="Helical" evidence="6">
    <location>
        <begin position="205"/>
        <end position="226"/>
    </location>
</feature>
<comment type="caution">
    <text evidence="8">The sequence shown here is derived from an EMBL/GenBank/DDBJ whole genome shotgun (WGS) entry which is preliminary data.</text>
</comment>
<feature type="transmembrane region" description="Helical" evidence="6">
    <location>
        <begin position="155"/>
        <end position="174"/>
    </location>
</feature>
<feature type="transmembrane region" description="Helical" evidence="6">
    <location>
        <begin position="30"/>
        <end position="52"/>
    </location>
</feature>
<proteinExistence type="inferred from homology"/>
<comment type="subcellular location">
    <subcellularLocation>
        <location evidence="1 6">Cell membrane</location>
        <topology evidence="1 6">Multi-pass membrane protein</topology>
    </subcellularLocation>
</comment>
<feature type="transmembrane region" description="Helical" evidence="6">
    <location>
        <begin position="97"/>
        <end position="120"/>
    </location>
</feature>
<evidence type="ECO:0000256" key="5">
    <source>
        <dbReference type="ARBA" id="ARBA00023136"/>
    </source>
</evidence>
<evidence type="ECO:0000313" key="8">
    <source>
        <dbReference type="EMBL" id="MBV4520470.1"/>
    </source>
</evidence>
<keyword evidence="5 6" id="KW-0472">Membrane</keyword>
<reference evidence="8" key="1">
    <citation type="submission" date="2021-06" db="EMBL/GenBank/DDBJ databases">
        <title>Updating the genus Pseudomonas: Description of 43 new species and partition of the Pseudomonas putida group.</title>
        <authorList>
            <person name="Girard L."/>
            <person name="Lood C."/>
            <person name="Vandamme P."/>
            <person name="Rokni-Zadeh H."/>
            <person name="Van Noort V."/>
            <person name="Hofte M."/>
            <person name="Lavigne R."/>
            <person name="De Mot R."/>
        </authorList>
    </citation>
    <scope>NUCLEOTIDE SEQUENCE</scope>
    <source>
        <strain evidence="8">SWRI74</strain>
    </source>
</reference>
<dbReference type="InterPro" id="IPR000515">
    <property type="entry name" value="MetI-like"/>
</dbReference>
<dbReference type="PANTHER" id="PTHR43386:SF1">
    <property type="entry name" value="D,D-DIPEPTIDE TRANSPORT SYSTEM PERMEASE PROTEIN DDPC-RELATED"/>
    <property type="match status" value="1"/>
</dbReference>
<keyword evidence="9" id="KW-1185">Reference proteome</keyword>
<accession>A0ABS6QNG2</accession>
<dbReference type="PROSITE" id="PS50928">
    <property type="entry name" value="ABC_TM1"/>
    <property type="match status" value="1"/>
</dbReference>
<sequence>MNKPVSTPPYTVPVPPVATPRRRARGRLPLNGMIGGGLLILLLIMALLGLVWTPSDPLVLNLMARLQAPSLQHLLGTDEYGRDVLSRLMIGAHTSLWISWLTVSLAVIAGTFLGLLAGFMRGWVDRILMMINDALLAFPGILLALGLMAIIGPSLYGIVLALSLAYTPSVVRVVRGTVLSLREKEFVEASRVIGNSELYTMLRHIAPNCVAPICVLATSMFGWAILAESSLSFLGLGVPPPAATWGNMLAASRPYIATASWLGLFPGVLIALSLLAFNLSGDALRDRLDPRMRK</sequence>
<evidence type="ECO:0000256" key="3">
    <source>
        <dbReference type="ARBA" id="ARBA00022692"/>
    </source>
</evidence>
<keyword evidence="2 6" id="KW-0813">Transport</keyword>
<organism evidence="8 9">
    <name type="scientific">Pseudomonas azerbaijanoccidentalis</name>
    <dbReference type="NCBI Taxonomy" id="2842347"/>
    <lineage>
        <taxon>Bacteria</taxon>
        <taxon>Pseudomonadati</taxon>
        <taxon>Pseudomonadota</taxon>
        <taxon>Gammaproteobacteria</taxon>
        <taxon>Pseudomonadales</taxon>
        <taxon>Pseudomonadaceae</taxon>
        <taxon>Pseudomonas</taxon>
    </lineage>
</organism>
<dbReference type="PANTHER" id="PTHR43386">
    <property type="entry name" value="OLIGOPEPTIDE TRANSPORT SYSTEM PERMEASE PROTEIN APPC"/>
    <property type="match status" value="1"/>
</dbReference>
<feature type="domain" description="ABC transmembrane type-1" evidence="7">
    <location>
        <begin position="92"/>
        <end position="281"/>
    </location>
</feature>